<dbReference type="InterPro" id="IPR010095">
    <property type="entry name" value="Cas12f1-like_TNB"/>
</dbReference>
<evidence type="ECO:0000313" key="9">
    <source>
        <dbReference type="Proteomes" id="UP000050816"/>
    </source>
</evidence>
<evidence type="ECO:0000259" key="7">
    <source>
        <dbReference type="Pfam" id="PF07282"/>
    </source>
</evidence>
<dbReference type="Proteomes" id="UP000050816">
    <property type="component" value="Unassembled WGS sequence"/>
</dbReference>
<gene>
    <name evidence="8" type="ORF">FC43_GL000545</name>
</gene>
<accession>A0A0R1UA85</accession>
<dbReference type="GO" id="GO:0006310">
    <property type="term" value="P:DNA recombination"/>
    <property type="evidence" value="ECO:0007669"/>
    <property type="project" value="UniProtKB-KW"/>
</dbReference>
<comment type="similarity">
    <text evidence="1">In the C-terminal section; belongs to the transposase 35 family.</text>
</comment>
<dbReference type="EMBL" id="AZFK01000083">
    <property type="protein sequence ID" value="KRL87992.1"/>
    <property type="molecule type" value="Genomic_DNA"/>
</dbReference>
<keyword evidence="5" id="KW-0233">DNA recombination</keyword>
<evidence type="ECO:0000256" key="3">
    <source>
        <dbReference type="ARBA" id="ARBA00022578"/>
    </source>
</evidence>
<comment type="similarity">
    <text evidence="2">In the N-terminal section; belongs to the transposase 2 family.</text>
</comment>
<keyword evidence="4" id="KW-0238">DNA-binding</keyword>
<dbReference type="AlphaFoldDB" id="A0A0R1UA85"/>
<dbReference type="InterPro" id="IPR001959">
    <property type="entry name" value="Transposase"/>
</dbReference>
<evidence type="ECO:0000256" key="4">
    <source>
        <dbReference type="ARBA" id="ARBA00023125"/>
    </source>
</evidence>
<dbReference type="GO" id="GO:0003677">
    <property type="term" value="F:DNA binding"/>
    <property type="evidence" value="ECO:0007669"/>
    <property type="project" value="UniProtKB-KW"/>
</dbReference>
<evidence type="ECO:0000313" key="8">
    <source>
        <dbReference type="EMBL" id="KRL87992.1"/>
    </source>
</evidence>
<feature type="domain" description="Cas12f1-like TNB" evidence="7">
    <location>
        <begin position="273"/>
        <end position="345"/>
    </location>
</feature>
<dbReference type="PANTHER" id="PTHR30405">
    <property type="entry name" value="TRANSPOSASE"/>
    <property type="match status" value="1"/>
</dbReference>
<name>A0A0R1UA85_9LACO</name>
<dbReference type="Pfam" id="PF01385">
    <property type="entry name" value="OrfB_IS605"/>
    <property type="match status" value="1"/>
</dbReference>
<dbReference type="PATRIC" id="fig|1423760.3.peg.566"/>
<proteinExistence type="inferred from homology"/>
<evidence type="ECO:0000256" key="1">
    <source>
        <dbReference type="ARBA" id="ARBA00008761"/>
    </source>
</evidence>
<protein>
    <submittedName>
        <fullName evidence="8">Transposase</fullName>
    </submittedName>
</protein>
<sequence>MHISRYVNNPKAKFINTFGMNNLLKRLKEEYPWLKDVDSSAFQCVSRDLNDAYQRFFKGQNERPKFKKRKYAQSYRTKSGSIKIIDDHHIQLPILKQVYFRAGRLPQGRIINATVRINSAGQYYASVLVESENQALPKTGKQVGGDLGLKALLNLSDGYKEPIHHYEDKLASKLHYWERRAARRRREAKKAIAWDEHNKVPVPRQLSDFKNYQKARVMVAKYKQKIKNQREDQLHKLTTTMVRNYDVIVLEKLNVKAMMKNHKLARAIGNASWAKLVTMLLYKCEWYDKQLIQIAPYYTSQLCAHCGKNNHRLGLNKSEWLSVREWDCPSCGTHLDRDVNAAQNILARGLA</sequence>
<reference evidence="8 9" key="1">
    <citation type="journal article" date="2015" name="Genome Announc.">
        <title>Expanding the biotechnology potential of lactobacilli through comparative genomics of 213 strains and associated genera.</title>
        <authorList>
            <person name="Sun Z."/>
            <person name="Harris H.M."/>
            <person name="McCann A."/>
            <person name="Guo C."/>
            <person name="Argimon S."/>
            <person name="Zhang W."/>
            <person name="Yang X."/>
            <person name="Jeffery I.B."/>
            <person name="Cooney J.C."/>
            <person name="Kagawa T.F."/>
            <person name="Liu W."/>
            <person name="Song Y."/>
            <person name="Salvetti E."/>
            <person name="Wrobel A."/>
            <person name="Rasinkangas P."/>
            <person name="Parkhill J."/>
            <person name="Rea M.C."/>
            <person name="O'Sullivan O."/>
            <person name="Ritari J."/>
            <person name="Douillard F.P."/>
            <person name="Paul Ross R."/>
            <person name="Yang R."/>
            <person name="Briner A.E."/>
            <person name="Felis G.E."/>
            <person name="de Vos W.M."/>
            <person name="Barrangou R."/>
            <person name="Klaenhammer T.R."/>
            <person name="Caufield P.W."/>
            <person name="Cui Y."/>
            <person name="Zhang H."/>
            <person name="O'Toole P.W."/>
        </authorList>
    </citation>
    <scope>NUCLEOTIDE SEQUENCE [LARGE SCALE GENOMIC DNA]</scope>
    <source>
        <strain evidence="8 9">DSM 15946</strain>
    </source>
</reference>
<feature type="domain" description="Probable transposase IS891/IS1136/IS1341" evidence="6">
    <location>
        <begin position="127"/>
        <end position="261"/>
    </location>
</feature>
<comment type="caution">
    <text evidence="8">The sequence shown here is derived from an EMBL/GenBank/DDBJ whole genome shotgun (WGS) entry which is preliminary data.</text>
</comment>
<keyword evidence="3" id="KW-0815">Transposition</keyword>
<dbReference type="NCBIfam" id="TIGR01766">
    <property type="entry name" value="IS200/IS605 family accessory protein TnpB-like domain"/>
    <property type="match status" value="1"/>
</dbReference>
<dbReference type="GO" id="GO:0032196">
    <property type="term" value="P:transposition"/>
    <property type="evidence" value="ECO:0007669"/>
    <property type="project" value="UniProtKB-KW"/>
</dbReference>
<evidence type="ECO:0000256" key="5">
    <source>
        <dbReference type="ARBA" id="ARBA00023172"/>
    </source>
</evidence>
<dbReference type="PANTHER" id="PTHR30405:SF25">
    <property type="entry name" value="RNA-GUIDED DNA ENDONUCLEASE INSQ-RELATED"/>
    <property type="match status" value="1"/>
</dbReference>
<dbReference type="Pfam" id="PF07282">
    <property type="entry name" value="Cas12f1-like_TNB"/>
    <property type="match status" value="1"/>
</dbReference>
<dbReference type="NCBIfam" id="NF040570">
    <property type="entry name" value="guided_TnpB"/>
    <property type="match status" value="1"/>
</dbReference>
<dbReference type="InterPro" id="IPR051399">
    <property type="entry name" value="RNA-guided_DNA_endo/Transpos"/>
</dbReference>
<evidence type="ECO:0000256" key="2">
    <source>
        <dbReference type="ARBA" id="ARBA00011044"/>
    </source>
</evidence>
<organism evidence="8 9">
    <name type="scientific">Limosilactobacillus ingluviei DSM 15946</name>
    <dbReference type="NCBI Taxonomy" id="1423760"/>
    <lineage>
        <taxon>Bacteria</taxon>
        <taxon>Bacillati</taxon>
        <taxon>Bacillota</taxon>
        <taxon>Bacilli</taxon>
        <taxon>Lactobacillales</taxon>
        <taxon>Lactobacillaceae</taxon>
        <taxon>Limosilactobacillus</taxon>
    </lineage>
</organism>
<evidence type="ECO:0000259" key="6">
    <source>
        <dbReference type="Pfam" id="PF01385"/>
    </source>
</evidence>